<dbReference type="InterPro" id="IPR002495">
    <property type="entry name" value="Glyco_trans_8"/>
</dbReference>
<protein>
    <submittedName>
        <fullName evidence="4">Lipopolysaccharide 1,3-galactosyltransferase</fullName>
    </submittedName>
</protein>
<keyword evidence="2" id="KW-0808">Transferase</keyword>
<dbReference type="Pfam" id="PF01501">
    <property type="entry name" value="Glyco_transf_8"/>
    <property type="match status" value="1"/>
</dbReference>
<organism evidence="4 5">
    <name type="scientific">Dryocola boscaweniae</name>
    <dbReference type="NCBI Taxonomy" id="2925397"/>
    <lineage>
        <taxon>Bacteria</taxon>
        <taxon>Pseudomonadati</taxon>
        <taxon>Pseudomonadota</taxon>
        <taxon>Gammaproteobacteria</taxon>
        <taxon>Enterobacterales</taxon>
        <taxon>Enterobacteriaceae</taxon>
        <taxon>Dryocola</taxon>
    </lineage>
</organism>
<dbReference type="GO" id="GO:0016757">
    <property type="term" value="F:glycosyltransferase activity"/>
    <property type="evidence" value="ECO:0007669"/>
    <property type="project" value="UniProtKB-KW"/>
</dbReference>
<evidence type="ECO:0000313" key="4">
    <source>
        <dbReference type="EMBL" id="MCT4702999.1"/>
    </source>
</evidence>
<dbReference type="RefSeq" id="WP_271123748.1">
    <property type="nucleotide sequence ID" value="NZ_JALHAN010000067.1"/>
</dbReference>
<evidence type="ECO:0000313" key="5">
    <source>
        <dbReference type="Proteomes" id="UP001150641"/>
    </source>
</evidence>
<dbReference type="GO" id="GO:0046872">
    <property type="term" value="F:metal ion binding"/>
    <property type="evidence" value="ECO:0007669"/>
    <property type="project" value="UniProtKB-KW"/>
</dbReference>
<dbReference type="CDD" id="cd04194">
    <property type="entry name" value="GT8_A4GalT_like"/>
    <property type="match status" value="1"/>
</dbReference>
<dbReference type="PANTHER" id="PTHR13778:SF47">
    <property type="entry name" value="LIPOPOLYSACCHARIDE 1,3-GALACTOSYLTRANSFERASE"/>
    <property type="match status" value="1"/>
</dbReference>
<accession>A0A9X2W8M4</accession>
<evidence type="ECO:0000256" key="1">
    <source>
        <dbReference type="ARBA" id="ARBA00022676"/>
    </source>
</evidence>
<evidence type="ECO:0000256" key="3">
    <source>
        <dbReference type="ARBA" id="ARBA00022723"/>
    </source>
</evidence>
<gene>
    <name evidence="4" type="ORF">MUA00_14540</name>
</gene>
<proteinExistence type="predicted"/>
<dbReference type="Proteomes" id="UP001150641">
    <property type="component" value="Unassembled WGS sequence"/>
</dbReference>
<dbReference type="EMBL" id="JALHAP010000080">
    <property type="protein sequence ID" value="MCT4702999.1"/>
    <property type="molecule type" value="Genomic_DNA"/>
</dbReference>
<dbReference type="AlphaFoldDB" id="A0A9X2W8M4"/>
<keyword evidence="5" id="KW-1185">Reference proteome</keyword>
<dbReference type="SUPFAM" id="SSF53448">
    <property type="entry name" value="Nucleotide-diphospho-sugar transferases"/>
    <property type="match status" value="1"/>
</dbReference>
<keyword evidence="1" id="KW-0328">Glycosyltransferase</keyword>
<reference evidence="4" key="1">
    <citation type="submission" date="2022-03" db="EMBL/GenBank/DDBJ databases">
        <title>Proposal of a novel genus Dryocolo and two novel species.</title>
        <authorList>
            <person name="Maddock D.W."/>
            <person name="Brady C.L."/>
            <person name="Denman S."/>
            <person name="Arnold D."/>
        </authorList>
    </citation>
    <scope>NUCLEOTIDE SEQUENCE</scope>
    <source>
        <strain evidence="4">H6W4</strain>
    </source>
</reference>
<comment type="caution">
    <text evidence="4">The sequence shown here is derived from an EMBL/GenBank/DDBJ whole genome shotgun (WGS) entry which is preliminary data.</text>
</comment>
<dbReference type="InterPro" id="IPR050748">
    <property type="entry name" value="Glycosyltrans_8_dom-fam"/>
</dbReference>
<dbReference type="PANTHER" id="PTHR13778">
    <property type="entry name" value="GLYCOSYLTRANSFERASE 8 DOMAIN-CONTAINING PROTEIN"/>
    <property type="match status" value="1"/>
</dbReference>
<keyword evidence="3" id="KW-0479">Metal-binding</keyword>
<dbReference type="Gene3D" id="3.90.550.10">
    <property type="entry name" value="Spore Coat Polysaccharide Biosynthesis Protein SpsA, Chain A"/>
    <property type="match status" value="1"/>
</dbReference>
<evidence type="ECO:0000256" key="2">
    <source>
        <dbReference type="ARBA" id="ARBA00022679"/>
    </source>
</evidence>
<dbReference type="InterPro" id="IPR029044">
    <property type="entry name" value="Nucleotide-diphossugar_trans"/>
</dbReference>
<sequence>MITQIRQSITSEIICPSTGGKAIFFGVDGSFIRHAMITMQSVINHSERFVFHFHILSSELSEEDCSAYRNIAETGGCGLTLHKISPELFSDLPTTDLFSKATYYRLLAPKLIEEDRLLYLDADIVCLAPCDELWSHPLTDEVAYVISESPELAPVLAEKAGLKGSRYFNAGVMLINKQRWNELNISEAVFDLLLKKGKSFKYLDQDALNIILEGYIDFGERRFNTIFMLKHDEQGYCALPPAETVFLHYAGADKPWQQWNEQAVCRFYWEIYNKSHLAKIPFDLPEKDWQAKKFYKLLLRNRKFIPGIRWLINYYKMRYIKL</sequence>
<name>A0A9X2W8M4_9ENTR</name>